<evidence type="ECO:0000259" key="1">
    <source>
        <dbReference type="Pfam" id="PF11817"/>
    </source>
</evidence>
<dbReference type="Pfam" id="PF11817">
    <property type="entry name" value="Foie-gras_1"/>
    <property type="match status" value="1"/>
</dbReference>
<accession>A0A418AIK4</accession>
<dbReference type="AlphaFoldDB" id="A0A418AIK4"/>
<dbReference type="PANTHER" id="PTHR14374:SF0">
    <property type="entry name" value="TRAFFICKING PROTEIN PARTICLE COMPLEX SUBUNIT 11"/>
    <property type="match status" value="1"/>
</dbReference>
<name>A0A418AIK4_9STRA</name>
<comment type="caution">
    <text evidence="2">The sequence shown here is derived from an EMBL/GenBank/DDBJ whole genome shotgun (WGS) entry which is preliminary data.</text>
</comment>
<organism evidence="2 3">
    <name type="scientific">Aphanomyces invadans</name>
    <dbReference type="NCBI Taxonomy" id="157072"/>
    <lineage>
        <taxon>Eukaryota</taxon>
        <taxon>Sar</taxon>
        <taxon>Stramenopiles</taxon>
        <taxon>Oomycota</taxon>
        <taxon>Saprolegniomycetes</taxon>
        <taxon>Saprolegniales</taxon>
        <taxon>Verrucalvaceae</taxon>
        <taxon>Aphanomyces</taxon>
    </lineage>
</organism>
<keyword evidence="3" id="KW-1185">Reference proteome</keyword>
<dbReference type="Proteomes" id="UP000285060">
    <property type="component" value="Unassembled WGS sequence"/>
</dbReference>
<reference evidence="2 3" key="1">
    <citation type="submission" date="2018-08" db="EMBL/GenBank/DDBJ databases">
        <title>Aphanomyces genome sequencing and annotation.</title>
        <authorList>
            <person name="Minardi D."/>
            <person name="Oidtmann B."/>
            <person name="Van Der Giezen M."/>
            <person name="Studholme D.J."/>
        </authorList>
    </citation>
    <scope>NUCLEOTIDE SEQUENCE [LARGE SCALE GENOMIC DNA]</scope>
    <source>
        <strain evidence="2 3">NJM0002</strain>
    </source>
</reference>
<dbReference type="InterPro" id="IPR021773">
    <property type="entry name" value="TPC11"/>
</dbReference>
<sequence>MESYPVELKEAPRPLVAALGPKDIQARVLPVLRSINEEFVPHVQFKSLSFDHRYVFPTKKDKTASPSKGIWKAGWLKKHHEVLPSVVLLFYAFEPRLASRDWAIQETVIRDEVEDFRRTLSGRDVKILLVLVQLLDDATSSASPASTMSSSMVNLPSSDDRLQSLRKRAELDAKSVWFVKDIVSRTHPTLIKLEAAIRTNAVEYYKAQAKRVKKAKKPTKLVGIRHSFKVAHYYEFRNYTSKMLLHYEAAYKALLHLAAGGDADDGADLHRQLVAVAEYIHYKLVYHAIFSSHHLKGAVDQLHRHMTAFGRLPPSILHAKKDDVGAATCAHWGYVSRQYHVFGQLVLESQRLGLHASPSNSYHNNVLAGLDSDLYKEAYLYFSAAAKYATWRRKAAAKAGLSYDVSLDPATVATAPSPFLGGDAIVPIAEKTIPHAALAIQLLSQAIHHVTVHLNHRYRLKHRLLLRLGLEQLANGEFAVARQGLEKAKAAYIQERWYGQVSQVLSHLLICATHQRDTLAFLELSVQLLSPKLELFVAPTHRDTLHANLFVAFDQWTTSPPDLALDALKNVVSVYVDFGKAVKAFVRETVTFTATVESYLPVDVSLHSLSFVFAPEDSFNQHLHHDTADLRLPPHTPRTFQMALTLPATQTTVMCQQVRLVFRNRHDVSWTWTVTSFVPQTILTRRNSLLAEMQGVIPGMGQGAGSPSFQRKPTTSLDFEDVTGASLEDGDDGRLGGRGQVVVMQPKARATLDLLCSQVLVGHTAPLQFVLHSHDDHIHDPQYTIHVAESPLSPGGGNRPQTAQLVFRPDAPALTSPQRPHSEQPFTVWLHCAMARDVVLNVHMTYQTALGVQVSLDTTFAVHAVAPFALTSTLHWTYPNRAARVGSPFTVVAQLAATAPLHLQSVALANLSAHATFPSSTTRDFRPKKLGAGDQHSVVLRVLPHQVVKSPHPLGDVVVEWTAEDAGESTRDDVVTTVLALPKVAFASVPLSVDVAIPEFGVEGELSLVRIQLTNHTAGIVVVAVNIANEGSDFLVSGAVDAKVNVLPLETYAFTVGIVPLHPGACLCVCTKCSSSSWLGQLKLPSIDVVHVDSKESFVAADQRMALFVVPYNHSMSMYRGHADV</sequence>
<dbReference type="VEuPathDB" id="FungiDB:H310_13870"/>
<feature type="domain" description="Trafficking protein particle complex subunit 11" evidence="1">
    <location>
        <begin position="275"/>
        <end position="530"/>
    </location>
</feature>
<dbReference type="PANTHER" id="PTHR14374">
    <property type="entry name" value="FOIE GRAS"/>
    <property type="match status" value="1"/>
</dbReference>
<proteinExistence type="predicted"/>
<evidence type="ECO:0000313" key="3">
    <source>
        <dbReference type="Proteomes" id="UP000285060"/>
    </source>
</evidence>
<evidence type="ECO:0000313" key="2">
    <source>
        <dbReference type="EMBL" id="RHY22575.1"/>
    </source>
</evidence>
<gene>
    <name evidence="2" type="ORF">DYB32_009458</name>
</gene>
<protein>
    <recommendedName>
        <fullName evidence="1">Trafficking protein particle complex subunit 11 domain-containing protein</fullName>
    </recommendedName>
</protein>
<dbReference type="EMBL" id="QUSY01002055">
    <property type="protein sequence ID" value="RHY22575.1"/>
    <property type="molecule type" value="Genomic_DNA"/>
</dbReference>